<evidence type="ECO:0000259" key="1">
    <source>
        <dbReference type="Pfam" id="PF00899"/>
    </source>
</evidence>
<dbReference type="Pfam" id="PF00899">
    <property type="entry name" value="ThiF"/>
    <property type="match status" value="1"/>
</dbReference>
<dbReference type="InterPro" id="IPR035985">
    <property type="entry name" value="Ubiquitin-activating_enz"/>
</dbReference>
<sequence length="490" mass="54696">MNKPIEFRIDAPLFKKLDNHLFPGDGDEHGAVIAAGIVETPRGIRLLAREVFLARDGIDYVPGTRGYRALTAKFVAEVSGYCAEQNLCYIAVHCHGGRDEVCFSSDDLASHERGYPALLDITRGGPVGALVFAKNAVAGDIWTPSGRFQLDYMTIIGSQIRRVYPSPQPRWRSPPQASRVANPMYDRHARMFGDVGQEIFSNLKVGIIGLGGGGSLINEWLSRLGVGHIVAIDFDRVELTNLPRIVGTKPWDAMTTLTKSPIPWLQKLGKWLSADKVHVARRVAKQANPSIRYDAVVGNIVDEAIAKLLVDTDFLFLAADSMQSRLVFNALVHQYLIPGIQIGAKVPVDKLSKQVGDIFTATRPVLPYAYGGCLHCHELIPPGRLQQETLSEEERRNQRYVEDEDIAQPSVITLNVKSAEQAVNDFMMMFTLLYEPEVQLRHQLRFARERNVINVEPRANKDCLDCSDSSRSRRARGDRYRLPCRLPKSL</sequence>
<dbReference type="InterPro" id="IPR045886">
    <property type="entry name" value="ThiF/MoeB/HesA"/>
</dbReference>
<dbReference type="GO" id="GO:0016779">
    <property type="term" value="F:nucleotidyltransferase activity"/>
    <property type="evidence" value="ECO:0007669"/>
    <property type="project" value="UniProtKB-KW"/>
</dbReference>
<dbReference type="PANTHER" id="PTHR43267:SF1">
    <property type="entry name" value="TRNA THREONYLCARBAMOYLADENOSINE DEHYDRATASE"/>
    <property type="match status" value="1"/>
</dbReference>
<gene>
    <name evidence="2" type="ORF">ICL16_09210</name>
</gene>
<proteinExistence type="predicted"/>
<keyword evidence="2" id="KW-0808">Transferase</keyword>
<accession>A0A8J6XK09</accession>
<dbReference type="EMBL" id="JACXAE010000036">
    <property type="protein sequence ID" value="MBD2772251.1"/>
    <property type="molecule type" value="Genomic_DNA"/>
</dbReference>
<dbReference type="Proteomes" id="UP000629098">
    <property type="component" value="Unassembled WGS sequence"/>
</dbReference>
<evidence type="ECO:0000313" key="3">
    <source>
        <dbReference type="Proteomes" id="UP000629098"/>
    </source>
</evidence>
<dbReference type="AlphaFoldDB" id="A0A8J6XK09"/>
<dbReference type="InterPro" id="IPR000594">
    <property type="entry name" value="ThiF_NAD_FAD-bd"/>
</dbReference>
<protein>
    <submittedName>
        <fullName evidence="2">ThiF family adenylyltransferase</fullName>
    </submittedName>
</protein>
<dbReference type="PANTHER" id="PTHR43267">
    <property type="entry name" value="TRNA THREONYLCARBAMOYLADENOSINE DEHYDRATASE"/>
    <property type="match status" value="1"/>
</dbReference>
<keyword evidence="3" id="KW-1185">Reference proteome</keyword>
<dbReference type="GO" id="GO:0061504">
    <property type="term" value="P:cyclic threonylcarbamoyladenosine biosynthetic process"/>
    <property type="evidence" value="ECO:0007669"/>
    <property type="project" value="TreeGrafter"/>
</dbReference>
<dbReference type="Gene3D" id="3.40.50.720">
    <property type="entry name" value="NAD(P)-binding Rossmann-like Domain"/>
    <property type="match status" value="1"/>
</dbReference>
<comment type="caution">
    <text evidence="2">The sequence shown here is derived from an EMBL/GenBank/DDBJ whole genome shotgun (WGS) entry which is preliminary data.</text>
</comment>
<evidence type="ECO:0000313" key="2">
    <source>
        <dbReference type="EMBL" id="MBD2772251.1"/>
    </source>
</evidence>
<dbReference type="GO" id="GO:0008641">
    <property type="term" value="F:ubiquitin-like modifier activating enzyme activity"/>
    <property type="evidence" value="ECO:0007669"/>
    <property type="project" value="InterPro"/>
</dbReference>
<keyword evidence="2" id="KW-0548">Nucleotidyltransferase</keyword>
<feature type="domain" description="THIF-type NAD/FAD binding fold" evidence="1">
    <location>
        <begin position="185"/>
        <end position="376"/>
    </location>
</feature>
<reference evidence="2" key="1">
    <citation type="submission" date="2020-09" db="EMBL/GenBank/DDBJ databases">
        <title>Iningainema tapete sp. nov. (Scytonemataceae, Cyanobacteria) from greenhouses in central Florida (USA) produces two types of nodularin with biosynthetic potential for microcystin-LR and anabaenopeptins.</title>
        <authorList>
            <person name="Berthold D.E."/>
            <person name="Lefler F.W."/>
            <person name="Huang I.-S."/>
            <person name="Abdulla H."/>
            <person name="Zimba P.V."/>
            <person name="Laughinghouse H.D. IV."/>
        </authorList>
    </citation>
    <scope>NUCLEOTIDE SEQUENCE</scope>
    <source>
        <strain evidence="2">BLCCT55</strain>
    </source>
</reference>
<dbReference type="RefSeq" id="WP_190826577.1">
    <property type="nucleotide sequence ID" value="NZ_CAWPPI010000036.1"/>
</dbReference>
<organism evidence="2 3">
    <name type="scientific">Iningainema tapete BLCC-T55</name>
    <dbReference type="NCBI Taxonomy" id="2748662"/>
    <lineage>
        <taxon>Bacteria</taxon>
        <taxon>Bacillati</taxon>
        <taxon>Cyanobacteriota</taxon>
        <taxon>Cyanophyceae</taxon>
        <taxon>Nostocales</taxon>
        <taxon>Scytonemataceae</taxon>
        <taxon>Iningainema tapete</taxon>
    </lineage>
</organism>
<dbReference type="GO" id="GO:0061503">
    <property type="term" value="F:tRNA threonylcarbamoyladenosine dehydratase"/>
    <property type="evidence" value="ECO:0007669"/>
    <property type="project" value="TreeGrafter"/>
</dbReference>
<dbReference type="SUPFAM" id="SSF69572">
    <property type="entry name" value="Activating enzymes of the ubiquitin-like proteins"/>
    <property type="match status" value="1"/>
</dbReference>
<name>A0A8J6XK09_9CYAN</name>